<keyword evidence="5" id="KW-0413">Isomerase</keyword>
<evidence type="ECO:0000256" key="2">
    <source>
        <dbReference type="ARBA" id="ARBA00022553"/>
    </source>
</evidence>
<comment type="cofactor">
    <cofactor evidence="12">
        <name>Mg(2+)</name>
        <dbReference type="ChEBI" id="CHEBI:18420"/>
    </cofactor>
    <text evidence="12">Binds 2 magnesium ions per subunit.</text>
</comment>
<feature type="active site" description="Nucleophile" evidence="10">
    <location>
        <position position="4"/>
    </location>
</feature>
<feature type="binding site" evidence="12">
    <location>
        <position position="6"/>
    </location>
    <ligand>
        <name>Mg(2+)</name>
        <dbReference type="ChEBI" id="CHEBI:18420"/>
    </ligand>
</feature>
<comment type="catalytic activity">
    <reaction evidence="7">
        <text>beta-D-glucose 1-phosphate = beta-D-glucose 6-phosphate</text>
        <dbReference type="Rhea" id="RHEA:20113"/>
        <dbReference type="ChEBI" id="CHEBI:57684"/>
        <dbReference type="ChEBI" id="CHEBI:58247"/>
        <dbReference type="EC" id="5.4.2.6"/>
    </reaction>
</comment>
<dbReference type="NCBIfam" id="TIGR02009">
    <property type="entry name" value="PGMB-YQAB-SF"/>
    <property type="match status" value="1"/>
</dbReference>
<dbReference type="EMBL" id="BKAL01000006">
    <property type="protein sequence ID" value="GEP69132.1"/>
    <property type="molecule type" value="Genomic_DNA"/>
</dbReference>
<dbReference type="InterPro" id="IPR023214">
    <property type="entry name" value="HAD_sf"/>
</dbReference>
<gene>
    <name evidence="14" type="ORF">CSO01_18470</name>
</gene>
<feature type="binding site" evidence="11">
    <location>
        <begin position="4"/>
        <end position="6"/>
    </location>
    <ligand>
        <name>substrate</name>
    </ligand>
</feature>
<feature type="binding site" evidence="11">
    <location>
        <position position="140"/>
    </location>
    <ligand>
        <name>substrate</name>
    </ligand>
</feature>
<evidence type="ECO:0000256" key="8">
    <source>
        <dbReference type="ARBA" id="ARBA00044968"/>
    </source>
</evidence>
<dbReference type="InterPro" id="IPR010972">
    <property type="entry name" value="Beta-PGM"/>
</dbReference>
<protein>
    <recommendedName>
        <fullName evidence="9">Beta-phosphoglucomutase</fullName>
        <ecNumber evidence="8">5.4.2.6</ecNumber>
    </recommendedName>
</protein>
<dbReference type="InterPro" id="IPR051600">
    <property type="entry name" value="Beta-PGM-like"/>
</dbReference>
<dbReference type="SUPFAM" id="SSF56784">
    <property type="entry name" value="HAD-like"/>
    <property type="match status" value="1"/>
</dbReference>
<keyword evidence="4 12" id="KW-0460">Magnesium</keyword>
<evidence type="ECO:0000256" key="7">
    <source>
        <dbReference type="ARBA" id="ARBA00044926"/>
    </source>
</evidence>
<proteinExistence type="inferred from homology"/>
<evidence type="ECO:0000256" key="11">
    <source>
        <dbReference type="PIRSR" id="PIRSR610972-2"/>
    </source>
</evidence>
<dbReference type="Gene3D" id="3.40.50.1000">
    <property type="entry name" value="HAD superfamily/HAD-like"/>
    <property type="match status" value="1"/>
</dbReference>
<dbReference type="GO" id="GO:0005975">
    <property type="term" value="P:carbohydrate metabolic process"/>
    <property type="evidence" value="ECO:0007669"/>
    <property type="project" value="InterPro"/>
</dbReference>
<name>A0A512PDD2_9CELL</name>
<evidence type="ECO:0000256" key="1">
    <source>
        <dbReference type="ARBA" id="ARBA00006171"/>
    </source>
</evidence>
<dbReference type="InterPro" id="IPR010976">
    <property type="entry name" value="B-phosphoglucomutase_hydrolase"/>
</dbReference>
<comment type="caution">
    <text evidence="14">The sequence shown here is derived from an EMBL/GenBank/DDBJ whole genome shotgun (WGS) entry which is preliminary data.</text>
</comment>
<dbReference type="SFLD" id="SFLDG01129">
    <property type="entry name" value="C1.5:_HAD__Beta-PGM__Phosphata"/>
    <property type="match status" value="1"/>
</dbReference>
<evidence type="ECO:0000256" key="4">
    <source>
        <dbReference type="ARBA" id="ARBA00022842"/>
    </source>
</evidence>
<keyword evidence="6" id="KW-0119">Carbohydrate metabolism</keyword>
<reference evidence="14 15" key="1">
    <citation type="submission" date="2019-07" db="EMBL/GenBank/DDBJ databases">
        <title>Whole genome shotgun sequence of Cellulomonas soli NBRC 109434.</title>
        <authorList>
            <person name="Hosoyama A."/>
            <person name="Uohara A."/>
            <person name="Ohji S."/>
            <person name="Ichikawa N."/>
        </authorList>
    </citation>
    <scope>NUCLEOTIDE SEQUENCE [LARGE SCALE GENOMIC DNA]</scope>
    <source>
        <strain evidence="14 15">NBRC 109434</strain>
    </source>
</reference>
<keyword evidence="3 12" id="KW-0479">Metal-binding</keyword>
<dbReference type="Proteomes" id="UP000321798">
    <property type="component" value="Unassembled WGS sequence"/>
</dbReference>
<feature type="binding site" evidence="11">
    <location>
        <position position="71"/>
    </location>
    <ligand>
        <name>substrate</name>
    </ligand>
</feature>
<evidence type="ECO:0000256" key="9">
    <source>
        <dbReference type="ARBA" id="ARBA00044991"/>
    </source>
</evidence>
<feature type="active site" description="Proton donor/acceptor" evidence="10">
    <location>
        <position position="6"/>
    </location>
</feature>
<feature type="site" description="Important for catalytic activity and assists the phosphoryl transfer reaction to Asp8 by balancing charge and orienting the reacting groups" evidence="13">
    <location>
        <position position="140"/>
    </location>
</feature>
<keyword evidence="15" id="KW-1185">Reference proteome</keyword>
<evidence type="ECO:0000256" key="5">
    <source>
        <dbReference type="ARBA" id="ARBA00023235"/>
    </source>
</evidence>
<comment type="similarity">
    <text evidence="1">Belongs to the HAD-like hydrolase superfamily. CbbY/CbbZ/Gph/YieH family.</text>
</comment>
<dbReference type="AlphaFoldDB" id="A0A512PDD2"/>
<sequence>MIFDLDGVLVHTDELHYQAWSAIAERLGIAFTRRDNDRLRGVSRADSLEIVLSLGMTEVSAVEKEVLADEKNAIYRQLLDRLTPRDVAPDVLATLDELQGRGLRLAIGSSSRNAKVILDRIGLRDRFDAISDGENITRSKPDPEVFLRAAQFLALTPGRCAVVEDARAGVDAALAGGFSCFGIGDAAEHPRVTWRLEKLSEMLEHLTDR</sequence>
<dbReference type="GO" id="GO:0008801">
    <property type="term" value="F:beta-phosphoglucomutase activity"/>
    <property type="evidence" value="ECO:0007669"/>
    <property type="project" value="UniProtKB-EC"/>
</dbReference>
<evidence type="ECO:0000256" key="10">
    <source>
        <dbReference type="PIRSR" id="PIRSR610972-1"/>
    </source>
</evidence>
<dbReference type="PANTHER" id="PTHR46193:SF18">
    <property type="entry name" value="HEXITOL PHOSPHATASE B"/>
    <property type="match status" value="1"/>
</dbReference>
<feature type="binding site" evidence="12">
    <location>
        <position position="165"/>
    </location>
    <ligand>
        <name>Mg(2+)</name>
        <dbReference type="ChEBI" id="CHEBI:18420"/>
    </ligand>
</feature>
<feature type="binding site" evidence="12">
    <location>
        <position position="164"/>
    </location>
    <ligand>
        <name>Mg(2+)</name>
        <dbReference type="ChEBI" id="CHEBI:18420"/>
    </ligand>
</feature>
<dbReference type="CDD" id="cd02598">
    <property type="entry name" value="HAD_BPGM"/>
    <property type="match status" value="1"/>
</dbReference>
<evidence type="ECO:0000256" key="6">
    <source>
        <dbReference type="ARBA" id="ARBA00023277"/>
    </source>
</evidence>
<evidence type="ECO:0000313" key="15">
    <source>
        <dbReference type="Proteomes" id="UP000321798"/>
    </source>
</evidence>
<evidence type="ECO:0000256" key="13">
    <source>
        <dbReference type="PIRSR" id="PIRSR610972-4"/>
    </source>
</evidence>
<evidence type="ECO:0000256" key="3">
    <source>
        <dbReference type="ARBA" id="ARBA00022723"/>
    </source>
</evidence>
<dbReference type="SFLD" id="SFLDG01135">
    <property type="entry name" value="C1.5.6:_HAD__Beta-PGM__Phospha"/>
    <property type="match status" value="1"/>
</dbReference>
<feature type="binding site" evidence="11">
    <location>
        <begin position="109"/>
        <end position="113"/>
    </location>
    <ligand>
        <name>substrate</name>
    </ligand>
</feature>
<evidence type="ECO:0000256" key="12">
    <source>
        <dbReference type="PIRSR" id="PIRSR610972-3"/>
    </source>
</evidence>
<dbReference type="GO" id="GO:0000287">
    <property type="term" value="F:magnesium ion binding"/>
    <property type="evidence" value="ECO:0007669"/>
    <property type="project" value="InterPro"/>
</dbReference>
<dbReference type="NCBIfam" id="TIGR01990">
    <property type="entry name" value="bPGM"/>
    <property type="match status" value="1"/>
</dbReference>
<dbReference type="SFLD" id="SFLDS00003">
    <property type="entry name" value="Haloacid_Dehalogenase"/>
    <property type="match status" value="1"/>
</dbReference>
<dbReference type="EC" id="5.4.2.6" evidence="8"/>
<organism evidence="14 15">
    <name type="scientific">Cellulomonas soli</name>
    <dbReference type="NCBI Taxonomy" id="931535"/>
    <lineage>
        <taxon>Bacteria</taxon>
        <taxon>Bacillati</taxon>
        <taxon>Actinomycetota</taxon>
        <taxon>Actinomycetes</taxon>
        <taxon>Micrococcales</taxon>
        <taxon>Cellulomonadaceae</taxon>
        <taxon>Cellulomonas</taxon>
    </lineage>
</organism>
<feature type="binding site" evidence="12">
    <location>
        <position position="4"/>
    </location>
    <ligand>
        <name>Mg(2+)</name>
        <dbReference type="ChEBI" id="CHEBI:18420"/>
    </ligand>
</feature>
<dbReference type="InterPro" id="IPR036412">
    <property type="entry name" value="HAD-like_sf"/>
</dbReference>
<accession>A0A512PDD2</accession>
<evidence type="ECO:0000313" key="14">
    <source>
        <dbReference type="EMBL" id="GEP69132.1"/>
    </source>
</evidence>
<keyword evidence="2" id="KW-0597">Phosphoprotein</keyword>
<feature type="binding site" evidence="11">
    <location>
        <position position="47"/>
    </location>
    <ligand>
        <name>substrate</name>
    </ligand>
</feature>
<feature type="site" description="Important for catalytic activity and assists the phosphoryl transfer reaction to Asp8 by balancing charge and orienting the reacting groups" evidence="13">
    <location>
        <position position="109"/>
    </location>
</feature>
<feature type="binding site" evidence="11">
    <location>
        <position position="20"/>
    </location>
    <ligand>
        <name>substrate</name>
    </ligand>
</feature>
<dbReference type="NCBIfam" id="TIGR01509">
    <property type="entry name" value="HAD-SF-IA-v3"/>
    <property type="match status" value="1"/>
</dbReference>
<dbReference type="Gene3D" id="1.10.150.240">
    <property type="entry name" value="Putative phosphatase, domain 2"/>
    <property type="match status" value="1"/>
</dbReference>
<dbReference type="InterPro" id="IPR023198">
    <property type="entry name" value="PGP-like_dom2"/>
</dbReference>
<dbReference type="Pfam" id="PF00702">
    <property type="entry name" value="Hydrolase"/>
    <property type="match status" value="1"/>
</dbReference>
<dbReference type="PANTHER" id="PTHR46193">
    <property type="entry name" value="6-PHOSPHOGLUCONATE PHOSPHATASE"/>
    <property type="match status" value="1"/>
</dbReference>
<dbReference type="InterPro" id="IPR006439">
    <property type="entry name" value="HAD-SF_hydro_IA"/>
</dbReference>
<feature type="binding site" evidence="11">
    <location>
        <begin position="39"/>
        <end position="44"/>
    </location>
    <ligand>
        <name>substrate</name>
    </ligand>
</feature>